<proteinExistence type="predicted"/>
<keyword evidence="2" id="KW-1133">Transmembrane helix</keyword>
<evidence type="ECO:0000313" key="3">
    <source>
        <dbReference type="EMBL" id="GFS12212.1"/>
    </source>
</evidence>
<name>A0AAV4IPI0_9GAST</name>
<sequence>MSHYDHNLESEQPLFEKPVYSNISNSHSREMPNGHHHHHHHHNNHHSGMSSSSSSNHNHDHDHRALSPGMGDDMDSSDPKTPQDLQLMLQTQNQAVEARVSKLQSRLLILGGVTIIGFNIIIVLCAVFFTKLHYDIAHHTHKPKLGTQMAAILQEGLCVPCEDFRLGPSREEEMKLERYKDESSGSGKSARCCVDKPGDLLELLKLVSISQDFM</sequence>
<comment type="caution">
    <text evidence="3">The sequence shown here is derived from an EMBL/GenBank/DDBJ whole genome shotgun (WGS) entry which is preliminary data.</text>
</comment>
<accession>A0AAV4IPI0</accession>
<feature type="compositionally biased region" description="Basic residues" evidence="1">
    <location>
        <begin position="34"/>
        <end position="45"/>
    </location>
</feature>
<keyword evidence="2" id="KW-0472">Membrane</keyword>
<feature type="transmembrane region" description="Helical" evidence="2">
    <location>
        <begin position="107"/>
        <end position="129"/>
    </location>
</feature>
<dbReference type="AlphaFoldDB" id="A0AAV4IPI0"/>
<evidence type="ECO:0000256" key="2">
    <source>
        <dbReference type="SAM" id="Phobius"/>
    </source>
</evidence>
<dbReference type="Proteomes" id="UP000762676">
    <property type="component" value="Unassembled WGS sequence"/>
</dbReference>
<reference evidence="3 4" key="1">
    <citation type="journal article" date="2021" name="Elife">
        <title>Chloroplast acquisition without the gene transfer in kleptoplastic sea slugs, Plakobranchus ocellatus.</title>
        <authorList>
            <person name="Maeda T."/>
            <person name="Takahashi S."/>
            <person name="Yoshida T."/>
            <person name="Shimamura S."/>
            <person name="Takaki Y."/>
            <person name="Nagai Y."/>
            <person name="Toyoda A."/>
            <person name="Suzuki Y."/>
            <person name="Arimoto A."/>
            <person name="Ishii H."/>
            <person name="Satoh N."/>
            <person name="Nishiyama T."/>
            <person name="Hasebe M."/>
            <person name="Maruyama T."/>
            <person name="Minagawa J."/>
            <person name="Obokata J."/>
            <person name="Shigenobu S."/>
        </authorList>
    </citation>
    <scope>NUCLEOTIDE SEQUENCE [LARGE SCALE GENOMIC DNA]</scope>
</reference>
<gene>
    <name evidence="3" type="ORF">ElyMa_006691700</name>
</gene>
<organism evidence="3 4">
    <name type="scientific">Elysia marginata</name>
    <dbReference type="NCBI Taxonomy" id="1093978"/>
    <lineage>
        <taxon>Eukaryota</taxon>
        <taxon>Metazoa</taxon>
        <taxon>Spiralia</taxon>
        <taxon>Lophotrochozoa</taxon>
        <taxon>Mollusca</taxon>
        <taxon>Gastropoda</taxon>
        <taxon>Heterobranchia</taxon>
        <taxon>Euthyneura</taxon>
        <taxon>Panpulmonata</taxon>
        <taxon>Sacoglossa</taxon>
        <taxon>Placobranchoidea</taxon>
        <taxon>Plakobranchidae</taxon>
        <taxon>Elysia</taxon>
    </lineage>
</organism>
<feature type="compositionally biased region" description="Low complexity" evidence="1">
    <location>
        <begin position="46"/>
        <end position="56"/>
    </location>
</feature>
<dbReference type="EMBL" id="BMAT01013395">
    <property type="protein sequence ID" value="GFS12212.1"/>
    <property type="molecule type" value="Genomic_DNA"/>
</dbReference>
<protein>
    <submittedName>
        <fullName evidence="3">TNF ligand-like 2</fullName>
    </submittedName>
</protein>
<evidence type="ECO:0000313" key="4">
    <source>
        <dbReference type="Proteomes" id="UP000762676"/>
    </source>
</evidence>
<evidence type="ECO:0000256" key="1">
    <source>
        <dbReference type="SAM" id="MobiDB-lite"/>
    </source>
</evidence>
<feature type="region of interest" description="Disordered" evidence="1">
    <location>
        <begin position="23"/>
        <end position="82"/>
    </location>
</feature>
<keyword evidence="4" id="KW-1185">Reference proteome</keyword>
<keyword evidence="2" id="KW-0812">Transmembrane</keyword>